<gene>
    <name evidence="1" type="ORF">KTN04_13735</name>
</gene>
<organism evidence="1 2">
    <name type="scientific">Marinobacterium weihaiense</name>
    <dbReference type="NCBI Taxonomy" id="2851016"/>
    <lineage>
        <taxon>Bacteria</taxon>
        <taxon>Pseudomonadati</taxon>
        <taxon>Pseudomonadota</taxon>
        <taxon>Gammaproteobacteria</taxon>
        <taxon>Oceanospirillales</taxon>
        <taxon>Oceanospirillaceae</taxon>
        <taxon>Marinobacterium</taxon>
    </lineage>
</organism>
<dbReference type="EMBL" id="JAHQZT010000022">
    <property type="protein sequence ID" value="MBV0934402.1"/>
    <property type="molecule type" value="Genomic_DNA"/>
</dbReference>
<dbReference type="Proteomes" id="UP000755551">
    <property type="component" value="Unassembled WGS sequence"/>
</dbReference>
<evidence type="ECO:0000313" key="1">
    <source>
        <dbReference type="EMBL" id="MBV0934402.1"/>
    </source>
</evidence>
<proteinExistence type="predicted"/>
<evidence type="ECO:0000313" key="2">
    <source>
        <dbReference type="Proteomes" id="UP000755551"/>
    </source>
</evidence>
<accession>A0ABS6MDL2</accession>
<dbReference type="RefSeq" id="WP_217335811.1">
    <property type="nucleotide sequence ID" value="NZ_JAHQZT010000022.1"/>
</dbReference>
<sequence>MHPFACFDFTQKPPLSPLDELLQIELAEALENKTHTGCFVPLPAQTGIGKTHSAAALMLERMLARIEAELTGEELPGPVSYMTSTVDNVQSAFRLLQQLISTQTLDDKPRFTNDQQAYLLSRIIYLPAQSEQMLTMQHDDVEILLDAFDLWQLPQLTKDWKSLQNLSSHLDEHPRLKAEMREELHSRAGQLFHRIVDGIQRQNRQHEVCLNHRQQQAVDRLLPGDKVRRQCADALFMTTHKFFNGYQSACHRIYPLRKLAGQLLIIDEIDRQNEVMLDLMCQQQVRDLINVTRTLSTNLSRHRIEDSPRYTDVEALFEPLIQQLEAFETHWQTAFSFNVSGDSLGDKPVRLFSDRTLTHVNSHTHRLFLESDNVKRKNLIVSHDRELATEDGAHLDRLTRFVNEADWIYRGFLTCMRKAVWLILRNTTHQAPGIDGAFQEAVLSLLAQLNLSQFAEDVFASFDSQIPTRGSKPDQQLRMAQRSYHDSGLKMIDIARAPGVTDSVGCHFHGLTVSPTGLLARMVGAGAAILGISATAASETVIGNFDQQYLRTRLGQGYRQLTPKEQTRIHDYYRSRRNYTAAGVEVNVQSLRHSQACIQKILGSSSPRPGAILMGLLGKEDFKDNQANLMLERFSKVIQAVEYFATSKHGRYMLVMLPATLKKQQSSGFIEQLQCHLAPLSTRPIRIFAGMDAQSMREGHFTALQDHLSSTTDKVVVFSTYASMGEGKNPDYPVGVQADLENLVWVGEGPAPAQATTDIDTLYLAQPTHLLMDDAEEPYRRRLKLLHQVLSLQESGWIAHEEARSWSFQILQGQEQMRNLGRYYRTGDADRAIRRIIEQAVGRTARTAFKRPQIDLLLDQALVTKLADDHRSHHTLSHEYRALRDYCRAALNSTPELTPDTRQAYNRARLFTLDTLALIRELLNGVREGRRDAIHNWEALRHQLLRHPTLPEPDTRCPKLYLYSPELPYAYQGSLEVDGPTQASNPADIKLFDQVEKPRWVGEEQSRLALLMRNPVARAHFEQQGFARQWLQASYVMTPGAFSNIYLGALGEECVRALLTDAGFTITPMPENLYEVFDFIATSPNGVRLAIDAKHWQHSGDASWHRVKATKLEHHSDIRHVVYINAIALDSPMQTLDHDLKPAPPSEAEVLCLPGLIDTETGASISQHLHQLITWTGEIA</sequence>
<keyword evidence="2" id="KW-1185">Reference proteome</keyword>
<name>A0ABS6MDL2_9GAMM</name>
<comment type="caution">
    <text evidence="1">The sequence shown here is derived from an EMBL/GenBank/DDBJ whole genome shotgun (WGS) entry which is preliminary data.</text>
</comment>
<reference evidence="1 2" key="1">
    <citation type="submission" date="2021-06" db="EMBL/GenBank/DDBJ databases">
        <title>Bacterium isolated from marine sediment.</title>
        <authorList>
            <person name="Zhu K.-L."/>
            <person name="Du Z.-J."/>
            <person name="Liang Q.-Y."/>
        </authorList>
    </citation>
    <scope>NUCLEOTIDE SEQUENCE [LARGE SCALE GENOMIC DNA]</scope>
    <source>
        <strain evidence="1 2">A346</strain>
    </source>
</reference>
<protein>
    <submittedName>
        <fullName evidence="1">Uncharacterized protein</fullName>
    </submittedName>
</protein>